<dbReference type="PIRSF" id="PIRSF008502">
    <property type="entry name" value="UCP008502"/>
    <property type="match status" value="1"/>
</dbReference>
<dbReference type="PANTHER" id="PTHR36439:SF1">
    <property type="entry name" value="DUF1697 DOMAIN-CONTAINING PROTEIN"/>
    <property type="match status" value="1"/>
</dbReference>
<dbReference type="Proteomes" id="UP000295714">
    <property type="component" value="Unassembled WGS sequence"/>
</dbReference>
<dbReference type="RefSeq" id="WP_132705639.1">
    <property type="nucleotide sequence ID" value="NZ_SMGI01000004.1"/>
</dbReference>
<organism evidence="1 2">
    <name type="scientific">Winogradskyella wandonensis</name>
    <dbReference type="NCBI Taxonomy" id="1442586"/>
    <lineage>
        <taxon>Bacteria</taxon>
        <taxon>Pseudomonadati</taxon>
        <taxon>Bacteroidota</taxon>
        <taxon>Flavobacteriia</taxon>
        <taxon>Flavobacteriales</taxon>
        <taxon>Flavobacteriaceae</taxon>
        <taxon>Winogradskyella</taxon>
    </lineage>
</organism>
<dbReference type="Gene3D" id="3.30.70.1260">
    <property type="entry name" value="bacterial protein sp0830 like"/>
    <property type="match status" value="1"/>
</dbReference>
<dbReference type="InterPro" id="IPR012545">
    <property type="entry name" value="DUF1697"/>
</dbReference>
<accession>A0A4R1KKF1</accession>
<sequence>MSIFVVLLRGINVGGHRKVPMSELRELLANSGYANVQTYIQSGNVVLQSTLNSEEIKLQIEETILNHFGFEVTVLVKTNDELKAIFNACPFQNEEKEKSYFMILDAAPNAEGFDEVLNLEYCGEKVHITESCIYFFSANGYGRTKFNSNFFERKLKINATARNHKTMLKLLAMAEEAETKL</sequence>
<gene>
    <name evidence="1" type="ORF">DFQ05_2429</name>
</gene>
<dbReference type="Pfam" id="PF08002">
    <property type="entry name" value="DUF1697"/>
    <property type="match status" value="1"/>
</dbReference>
<dbReference type="Gene3D" id="3.30.70.1280">
    <property type="entry name" value="SP0830-like domains"/>
    <property type="match status" value="1"/>
</dbReference>
<evidence type="ECO:0000313" key="1">
    <source>
        <dbReference type="EMBL" id="TCK65212.1"/>
    </source>
</evidence>
<evidence type="ECO:0000313" key="2">
    <source>
        <dbReference type="Proteomes" id="UP000295714"/>
    </source>
</evidence>
<name>A0A4R1KKF1_9FLAO</name>
<protein>
    <submittedName>
        <fullName evidence="1">Uncharacterized protein (DUF1697 family)</fullName>
    </submittedName>
</protein>
<keyword evidence="2" id="KW-1185">Reference proteome</keyword>
<proteinExistence type="predicted"/>
<dbReference type="OrthoDB" id="9806494at2"/>
<dbReference type="SUPFAM" id="SSF160379">
    <property type="entry name" value="SP0830-like"/>
    <property type="match status" value="1"/>
</dbReference>
<dbReference type="EMBL" id="SMGI01000004">
    <property type="protein sequence ID" value="TCK65212.1"/>
    <property type="molecule type" value="Genomic_DNA"/>
</dbReference>
<dbReference type="PANTHER" id="PTHR36439">
    <property type="entry name" value="BLL4334 PROTEIN"/>
    <property type="match status" value="1"/>
</dbReference>
<comment type="caution">
    <text evidence="1">The sequence shown here is derived from an EMBL/GenBank/DDBJ whole genome shotgun (WGS) entry which is preliminary data.</text>
</comment>
<reference evidence="1 2" key="1">
    <citation type="journal article" date="2015" name="Stand. Genomic Sci.">
        <title>Genomic Encyclopedia of Bacterial and Archaeal Type Strains, Phase III: the genomes of soil and plant-associated and newly described type strains.</title>
        <authorList>
            <person name="Whitman W.B."/>
            <person name="Woyke T."/>
            <person name="Klenk H.P."/>
            <person name="Zhou Y."/>
            <person name="Lilburn T.G."/>
            <person name="Beck B.J."/>
            <person name="De Vos P."/>
            <person name="Vandamme P."/>
            <person name="Eisen J.A."/>
            <person name="Garrity G."/>
            <person name="Hugenholtz P."/>
            <person name="Kyrpides N.C."/>
        </authorList>
    </citation>
    <scope>NUCLEOTIDE SEQUENCE [LARGE SCALE GENOMIC DNA]</scope>
    <source>
        <strain evidence="1 2">CECT 8445</strain>
    </source>
</reference>
<dbReference type="AlphaFoldDB" id="A0A4R1KKF1"/>